<evidence type="ECO:0000256" key="5">
    <source>
        <dbReference type="ARBA" id="ARBA00022833"/>
    </source>
</evidence>
<evidence type="ECO:0000259" key="13">
    <source>
        <dbReference type="Pfam" id="PF02953"/>
    </source>
</evidence>
<name>A0A8C6PMV7_NOTFU</name>
<keyword evidence="3" id="KW-0479">Metal-binding</keyword>
<dbReference type="FunFam" id="1.10.287.810:FF:000006">
    <property type="entry name" value="mitochondrial import inner membrane translocase subunit Tim10 B"/>
    <property type="match status" value="1"/>
</dbReference>
<dbReference type="GO" id="GO:0046872">
    <property type="term" value="F:metal ion binding"/>
    <property type="evidence" value="ECO:0007669"/>
    <property type="project" value="UniProtKB-KW"/>
</dbReference>
<dbReference type="InterPro" id="IPR035427">
    <property type="entry name" value="Tim10-like_dom_sf"/>
</dbReference>
<reference evidence="14" key="3">
    <citation type="submission" date="2025-09" db="UniProtKB">
        <authorList>
            <consortium name="Ensembl"/>
        </authorList>
    </citation>
    <scope>IDENTIFICATION</scope>
</reference>
<dbReference type="Proteomes" id="UP000694548">
    <property type="component" value="Chromosome sgr11"/>
</dbReference>
<evidence type="ECO:0000256" key="3">
    <source>
        <dbReference type="ARBA" id="ARBA00022723"/>
    </source>
</evidence>
<dbReference type="InterPro" id="IPR050673">
    <property type="entry name" value="Mito_inner_translocase_sub"/>
</dbReference>
<evidence type="ECO:0000256" key="12">
    <source>
        <dbReference type="ARBA" id="ARBA00042115"/>
    </source>
</evidence>
<dbReference type="GO" id="GO:0005743">
    <property type="term" value="C:mitochondrial inner membrane"/>
    <property type="evidence" value="ECO:0007669"/>
    <property type="project" value="UniProtKB-SubCell"/>
</dbReference>
<accession>A0A8C6PMV7</accession>
<evidence type="ECO:0000256" key="7">
    <source>
        <dbReference type="ARBA" id="ARBA00023010"/>
    </source>
</evidence>
<reference evidence="14" key="2">
    <citation type="submission" date="2025-08" db="UniProtKB">
        <authorList>
            <consortium name="Ensembl"/>
        </authorList>
    </citation>
    <scope>IDENTIFICATION</scope>
</reference>
<keyword evidence="4" id="KW-0999">Mitochondrion inner membrane</keyword>
<evidence type="ECO:0000256" key="10">
    <source>
        <dbReference type="ARBA" id="ARBA00023157"/>
    </source>
</evidence>
<evidence type="ECO:0000256" key="8">
    <source>
        <dbReference type="ARBA" id="ARBA00023128"/>
    </source>
</evidence>
<sequence length="168" mass="19443">LPLEMDPDQQLRNLRDFLLVYNRMTEICFQRCSSNFNYRNLTMDEERCVDSCAGKLIRSNHRLMGTYVQLMPKMVQRRMEEMESKICKQPTLPGPGQPGTDGNGPNVTQCNTRDSPLWWTTFVSAHTCSYSPFIVIEVKSSIYRNIKFRSYRPALVPGDLCVCNDLYV</sequence>
<organism evidence="14 15">
    <name type="scientific">Nothobranchius furzeri</name>
    <name type="common">Turquoise killifish</name>
    <dbReference type="NCBI Taxonomy" id="105023"/>
    <lineage>
        <taxon>Eukaryota</taxon>
        <taxon>Metazoa</taxon>
        <taxon>Chordata</taxon>
        <taxon>Craniata</taxon>
        <taxon>Vertebrata</taxon>
        <taxon>Euteleostomi</taxon>
        <taxon>Actinopterygii</taxon>
        <taxon>Neopterygii</taxon>
        <taxon>Teleostei</taxon>
        <taxon>Neoteleostei</taxon>
        <taxon>Acanthomorphata</taxon>
        <taxon>Ovalentaria</taxon>
        <taxon>Atherinomorphae</taxon>
        <taxon>Cyprinodontiformes</taxon>
        <taxon>Nothobranchiidae</taxon>
        <taxon>Nothobranchius</taxon>
    </lineage>
</organism>
<comment type="subcellular location">
    <subcellularLocation>
        <location evidence="1">Mitochondrion inner membrane</location>
        <topology evidence="1">Peripheral membrane protein</topology>
    </subcellularLocation>
</comment>
<keyword evidence="2" id="KW-0813">Transport</keyword>
<proteinExistence type="predicted"/>
<gene>
    <name evidence="14" type="primary">TIMM10B</name>
    <name evidence="14" type="synonym">timm10b</name>
</gene>
<evidence type="ECO:0000256" key="2">
    <source>
        <dbReference type="ARBA" id="ARBA00022448"/>
    </source>
</evidence>
<evidence type="ECO:0000256" key="6">
    <source>
        <dbReference type="ARBA" id="ARBA00022927"/>
    </source>
</evidence>
<evidence type="ECO:0000313" key="15">
    <source>
        <dbReference type="Proteomes" id="UP000694548"/>
    </source>
</evidence>
<dbReference type="GO" id="GO:0015031">
    <property type="term" value="P:protein transport"/>
    <property type="evidence" value="ECO:0007669"/>
    <property type="project" value="UniProtKB-KW"/>
</dbReference>
<evidence type="ECO:0000256" key="11">
    <source>
        <dbReference type="ARBA" id="ARBA00039820"/>
    </source>
</evidence>
<evidence type="ECO:0000256" key="9">
    <source>
        <dbReference type="ARBA" id="ARBA00023136"/>
    </source>
</evidence>
<reference evidence="14" key="1">
    <citation type="submission" date="2014-08" db="EMBL/GenBank/DDBJ databases">
        <authorList>
            <person name="Senf B."/>
            <person name="Petzold A."/>
            <person name="Downie B.R."/>
            <person name="Koch P."/>
            <person name="Platzer M."/>
        </authorList>
    </citation>
    <scope>NUCLEOTIDE SEQUENCE [LARGE SCALE GENOMIC DNA]</scope>
    <source>
        <strain evidence="14">GRZ</strain>
    </source>
</reference>
<feature type="domain" description="Tim10-like" evidence="13">
    <location>
        <begin position="9"/>
        <end position="68"/>
    </location>
</feature>
<evidence type="ECO:0000313" key="14">
    <source>
        <dbReference type="Ensembl" id="ENSNFUP00015045551.1"/>
    </source>
</evidence>
<dbReference type="GeneTree" id="ENSGT00450000040326"/>
<keyword evidence="9" id="KW-0472">Membrane</keyword>
<evidence type="ECO:0000256" key="1">
    <source>
        <dbReference type="ARBA" id="ARBA00004637"/>
    </source>
</evidence>
<keyword evidence="15" id="KW-1185">Reference proteome</keyword>
<keyword evidence="8" id="KW-0496">Mitochondrion</keyword>
<dbReference type="Ensembl" id="ENSNFUT00015047541.1">
    <property type="protein sequence ID" value="ENSNFUP00015045551.1"/>
    <property type="gene ID" value="ENSNFUG00015021658.1"/>
</dbReference>
<keyword evidence="10" id="KW-1015">Disulfide bond</keyword>
<dbReference type="PANTHER" id="PTHR13172">
    <property type="entry name" value="MITOCHONDRIAL IMPORT INNER MEMBRANE TRANSLOCASE SUBUNIT TIM9B"/>
    <property type="match status" value="1"/>
</dbReference>
<dbReference type="SUPFAM" id="SSF144122">
    <property type="entry name" value="Tim10-like"/>
    <property type="match status" value="1"/>
</dbReference>
<protein>
    <recommendedName>
        <fullName evidence="11">Mitochondrial import inner membrane translocase subunit Tim10 B</fullName>
    </recommendedName>
    <alternativeName>
        <fullName evidence="12">Mitochondrial import inner membrane translocase subunit Tim9 B</fullName>
    </alternativeName>
</protein>
<dbReference type="InterPro" id="IPR004217">
    <property type="entry name" value="Tim10-like"/>
</dbReference>
<dbReference type="Pfam" id="PF02953">
    <property type="entry name" value="zf-Tim10_DDP"/>
    <property type="match status" value="1"/>
</dbReference>
<dbReference type="AlphaFoldDB" id="A0A8C6PMV7"/>
<keyword evidence="7" id="KW-0811">Translocation</keyword>
<keyword evidence="6" id="KW-0653">Protein transport</keyword>
<dbReference type="Gene3D" id="1.10.287.810">
    <property type="entry name" value="Mitochondrial import inner membrane translocase subunit tim13 like domains"/>
    <property type="match status" value="1"/>
</dbReference>
<keyword evidence="5" id="KW-0862">Zinc</keyword>
<evidence type="ECO:0000256" key="4">
    <source>
        <dbReference type="ARBA" id="ARBA00022792"/>
    </source>
</evidence>